<dbReference type="Pfam" id="PF01381">
    <property type="entry name" value="HTH_3"/>
    <property type="match status" value="1"/>
</dbReference>
<accession>A0A8S5LU02</accession>
<dbReference type="InterPro" id="IPR010982">
    <property type="entry name" value="Lambda_DNA-bd_dom_sf"/>
</dbReference>
<dbReference type="SUPFAM" id="SSF47413">
    <property type="entry name" value="lambda repressor-like DNA-binding domains"/>
    <property type="match status" value="1"/>
</dbReference>
<evidence type="ECO:0000259" key="1">
    <source>
        <dbReference type="PROSITE" id="PS50943"/>
    </source>
</evidence>
<dbReference type="EMBL" id="BK014738">
    <property type="protein sequence ID" value="DAD73509.1"/>
    <property type="molecule type" value="Genomic_DNA"/>
</dbReference>
<dbReference type="SMART" id="SM00530">
    <property type="entry name" value="HTH_XRE"/>
    <property type="match status" value="1"/>
</dbReference>
<organism evidence="2">
    <name type="scientific">Siphoviridae sp. ctM3g2</name>
    <dbReference type="NCBI Taxonomy" id="2826255"/>
    <lineage>
        <taxon>Viruses</taxon>
        <taxon>Duplodnaviria</taxon>
        <taxon>Heunggongvirae</taxon>
        <taxon>Uroviricota</taxon>
        <taxon>Caudoviricetes</taxon>
    </lineage>
</organism>
<dbReference type="PROSITE" id="PS50943">
    <property type="entry name" value="HTH_CROC1"/>
    <property type="match status" value="1"/>
</dbReference>
<sequence length="74" mass="8456">MHPLKNIEAERARAGMTRKELADSLNVTEQTLRMWTGGIRAIPSNKLLDMQGLFHCSIDYLLGLTDQREIKKTE</sequence>
<protein>
    <submittedName>
        <fullName evidence="2">Helix-turn-helix domain protein</fullName>
    </submittedName>
</protein>
<dbReference type="InterPro" id="IPR001387">
    <property type="entry name" value="Cro/C1-type_HTH"/>
</dbReference>
<feature type="domain" description="HTH cro/C1-type" evidence="1">
    <location>
        <begin position="7"/>
        <end position="61"/>
    </location>
</feature>
<proteinExistence type="predicted"/>
<reference evidence="2" key="1">
    <citation type="journal article" date="2021" name="Proc. Natl. Acad. Sci. U.S.A.">
        <title>A Catalog of Tens of Thousands of Viruses from Human Metagenomes Reveals Hidden Associations with Chronic Diseases.</title>
        <authorList>
            <person name="Tisza M.J."/>
            <person name="Buck C.B."/>
        </authorList>
    </citation>
    <scope>NUCLEOTIDE SEQUENCE</scope>
    <source>
        <strain evidence="2">CtM3g2</strain>
    </source>
</reference>
<evidence type="ECO:0000313" key="2">
    <source>
        <dbReference type="EMBL" id="DAD73509.1"/>
    </source>
</evidence>
<name>A0A8S5LU02_9CAUD</name>
<dbReference type="CDD" id="cd00093">
    <property type="entry name" value="HTH_XRE"/>
    <property type="match status" value="1"/>
</dbReference>
<dbReference type="Gene3D" id="1.10.260.40">
    <property type="entry name" value="lambda repressor-like DNA-binding domains"/>
    <property type="match status" value="1"/>
</dbReference>
<dbReference type="GO" id="GO:0003677">
    <property type="term" value="F:DNA binding"/>
    <property type="evidence" value="ECO:0007669"/>
    <property type="project" value="InterPro"/>
</dbReference>